<dbReference type="AlphaFoldDB" id="A0A922SUX3"/>
<accession>A0A922SUX3</accession>
<evidence type="ECO:0000256" key="1">
    <source>
        <dbReference type="SAM" id="Coils"/>
    </source>
</evidence>
<sequence>MSSPSTISTLSTPSASATPEATETPQGSPHRSEDAYAQLPFYRVVWQHQTEIELAQPLAMKYGKVFESKIDVWIYLTKTTRTLIFHSYHPDGEPDGVHVVDELLDKAKPCFAFKLAKTPMEILALAIYYFMKKGLTENYDLALTPHQADLLTAMCRGKRRSKIVVLKVCFAPAQTPKTTQEPETPPPAESTPTPPPEGHPIDRYLHLEDEEKELSEDLKHYNCRVMEMRRRVIEAQALLKKEEKEAAKVVDHKDKSEAEKKRLWDTMSKEDVQELGRRDSERTEMSTSKSSWLDSYRLQITDHSLGRATVHEPLYCL</sequence>
<feature type="compositionally biased region" description="Pro residues" evidence="2">
    <location>
        <begin position="183"/>
        <end position="198"/>
    </location>
</feature>
<organism evidence="3 4">
    <name type="scientific">Pyrenophora tritici-repentis</name>
    <dbReference type="NCBI Taxonomy" id="45151"/>
    <lineage>
        <taxon>Eukaryota</taxon>
        <taxon>Fungi</taxon>
        <taxon>Dikarya</taxon>
        <taxon>Ascomycota</taxon>
        <taxon>Pezizomycotina</taxon>
        <taxon>Dothideomycetes</taxon>
        <taxon>Pleosporomycetidae</taxon>
        <taxon>Pleosporales</taxon>
        <taxon>Pleosporineae</taxon>
        <taxon>Pleosporaceae</taxon>
        <taxon>Pyrenophora</taxon>
    </lineage>
</organism>
<reference evidence="4" key="1">
    <citation type="journal article" date="2022" name="Microb. Genom.">
        <title>A global pangenome for the wheat fungal pathogen Pyrenophora tritici-repentis and prediction of effector protein structural homology.</title>
        <authorList>
            <person name="Moolhuijzen P.M."/>
            <person name="See P.T."/>
            <person name="Shi G."/>
            <person name="Powell H.R."/>
            <person name="Cockram J."/>
            <person name="Jorgensen L.N."/>
            <person name="Benslimane H."/>
            <person name="Strelkov S.E."/>
            <person name="Turner J."/>
            <person name="Liu Z."/>
            <person name="Moffat C.S."/>
        </authorList>
    </citation>
    <scope>NUCLEOTIDE SEQUENCE [LARGE SCALE GENOMIC DNA]</scope>
</reference>
<evidence type="ECO:0000313" key="3">
    <source>
        <dbReference type="EMBL" id="KAI1513269.1"/>
    </source>
</evidence>
<keyword evidence="1" id="KW-0175">Coiled coil</keyword>
<keyword evidence="4" id="KW-1185">Reference proteome</keyword>
<evidence type="ECO:0000313" key="4">
    <source>
        <dbReference type="Proteomes" id="UP000249757"/>
    </source>
</evidence>
<feature type="compositionally biased region" description="Low complexity" evidence="2">
    <location>
        <begin position="1"/>
        <end position="25"/>
    </location>
</feature>
<proteinExistence type="predicted"/>
<feature type="region of interest" description="Disordered" evidence="2">
    <location>
        <begin position="1"/>
        <end position="32"/>
    </location>
</feature>
<dbReference type="Proteomes" id="UP000249757">
    <property type="component" value="Unassembled WGS sequence"/>
</dbReference>
<protein>
    <submittedName>
        <fullName evidence="3">DUF737 domain containing protein</fullName>
    </submittedName>
</protein>
<name>A0A922SUX3_9PLEO</name>
<dbReference type="EMBL" id="NRDI02000009">
    <property type="protein sequence ID" value="KAI1513269.1"/>
    <property type="molecule type" value="Genomic_DNA"/>
</dbReference>
<feature type="coiled-coil region" evidence="1">
    <location>
        <begin position="204"/>
        <end position="259"/>
    </location>
</feature>
<comment type="caution">
    <text evidence="3">The sequence shown here is derived from an EMBL/GenBank/DDBJ whole genome shotgun (WGS) entry which is preliminary data.</text>
</comment>
<feature type="region of interest" description="Disordered" evidence="2">
    <location>
        <begin position="175"/>
        <end position="202"/>
    </location>
</feature>
<gene>
    <name evidence="3" type="ORF">Ptr86124_007171</name>
</gene>
<evidence type="ECO:0000256" key="2">
    <source>
        <dbReference type="SAM" id="MobiDB-lite"/>
    </source>
</evidence>